<sequence length="217" mass="24930">MDSFSEQLRAEAEPMWEQIFAQPFLREIKDGTLPLEKFQYYLGQDYLYLEGFARTVCMALAKAPDSQTLEELAHRVMTPVERPLHHKLVAEAGLTMEDVKKVKRSPTNTGYVNHMITTASLYGLGPTAAALLPCPWSYHELKDALGQSEHPLYGQWTHFYVAGLLQNSVDAWRGFVDQAAREASSQELDAMRDAFMISSRYEYMFWDMAYNMEEWPV</sequence>
<dbReference type="InterPro" id="IPR050967">
    <property type="entry name" value="Thiamine_Salvage_TenA"/>
</dbReference>
<name>A0A382RBP3_9ZZZZ</name>
<gene>
    <name evidence="2" type="ORF">METZ01_LOCUS347940</name>
</gene>
<dbReference type="PANTHER" id="PTHR43198:SF2">
    <property type="entry name" value="SI:CH1073-67J19.1-RELATED"/>
    <property type="match status" value="1"/>
</dbReference>
<dbReference type="GO" id="GO:0005829">
    <property type="term" value="C:cytosol"/>
    <property type="evidence" value="ECO:0007669"/>
    <property type="project" value="TreeGrafter"/>
</dbReference>
<dbReference type="AlphaFoldDB" id="A0A382RBP3"/>
<reference evidence="2" key="1">
    <citation type="submission" date="2018-05" db="EMBL/GenBank/DDBJ databases">
        <authorList>
            <person name="Lanie J.A."/>
            <person name="Ng W.-L."/>
            <person name="Kazmierczak K.M."/>
            <person name="Andrzejewski T.M."/>
            <person name="Davidsen T.M."/>
            <person name="Wayne K.J."/>
            <person name="Tettelin H."/>
            <person name="Glass J.I."/>
            <person name="Rusch D."/>
            <person name="Podicherti R."/>
            <person name="Tsui H.-C.T."/>
            <person name="Winkler M.E."/>
        </authorList>
    </citation>
    <scope>NUCLEOTIDE SEQUENCE</scope>
</reference>
<dbReference type="InterPro" id="IPR016084">
    <property type="entry name" value="Haem_Oase-like_multi-hlx"/>
</dbReference>
<dbReference type="InterPro" id="IPR027574">
    <property type="entry name" value="Thiaminase_II"/>
</dbReference>
<dbReference type="GO" id="GO:0050334">
    <property type="term" value="F:thiaminase activity"/>
    <property type="evidence" value="ECO:0007669"/>
    <property type="project" value="InterPro"/>
</dbReference>
<dbReference type="PANTHER" id="PTHR43198">
    <property type="entry name" value="BIFUNCTIONAL TH2 PROTEIN"/>
    <property type="match status" value="1"/>
</dbReference>
<organism evidence="2">
    <name type="scientific">marine metagenome</name>
    <dbReference type="NCBI Taxonomy" id="408172"/>
    <lineage>
        <taxon>unclassified sequences</taxon>
        <taxon>metagenomes</taxon>
        <taxon>ecological metagenomes</taxon>
    </lineage>
</organism>
<feature type="domain" description="Thiaminase-2/PQQC" evidence="1">
    <location>
        <begin position="10"/>
        <end position="211"/>
    </location>
</feature>
<dbReference type="EMBL" id="UINC01120537">
    <property type="protein sequence ID" value="SVC95086.1"/>
    <property type="molecule type" value="Genomic_DNA"/>
</dbReference>
<evidence type="ECO:0000313" key="2">
    <source>
        <dbReference type="EMBL" id="SVC95086.1"/>
    </source>
</evidence>
<dbReference type="SUPFAM" id="SSF48613">
    <property type="entry name" value="Heme oxygenase-like"/>
    <property type="match status" value="1"/>
</dbReference>
<accession>A0A382RBP3</accession>
<dbReference type="Pfam" id="PF03070">
    <property type="entry name" value="TENA_THI-4"/>
    <property type="match status" value="1"/>
</dbReference>
<dbReference type="NCBIfam" id="TIGR04306">
    <property type="entry name" value="salvage_TenA"/>
    <property type="match status" value="1"/>
</dbReference>
<dbReference type="InterPro" id="IPR004305">
    <property type="entry name" value="Thiaminase-2/PQQC"/>
</dbReference>
<evidence type="ECO:0000259" key="1">
    <source>
        <dbReference type="Pfam" id="PF03070"/>
    </source>
</evidence>
<protein>
    <recommendedName>
        <fullName evidence="1">Thiaminase-2/PQQC domain-containing protein</fullName>
    </recommendedName>
</protein>
<proteinExistence type="predicted"/>
<dbReference type="Gene3D" id="1.20.910.10">
    <property type="entry name" value="Heme oxygenase-like"/>
    <property type="match status" value="1"/>
</dbReference>
<dbReference type="GO" id="GO:0006772">
    <property type="term" value="P:thiamine metabolic process"/>
    <property type="evidence" value="ECO:0007669"/>
    <property type="project" value="InterPro"/>
</dbReference>